<dbReference type="Gene3D" id="1.25.40.10">
    <property type="entry name" value="Tetratricopeptide repeat domain"/>
    <property type="match status" value="1"/>
</dbReference>
<evidence type="ECO:0000313" key="3">
    <source>
        <dbReference type="EMBL" id="MRG60224.1"/>
    </source>
</evidence>
<dbReference type="AlphaFoldDB" id="A0A6I2F7I3"/>
<keyword evidence="2" id="KW-1133">Transmembrane helix</keyword>
<accession>A0A6I2F7I3</accession>
<dbReference type="RefSeq" id="WP_153684688.1">
    <property type="nucleotide sequence ID" value="NZ_WJIF01000005.1"/>
</dbReference>
<proteinExistence type="predicted"/>
<dbReference type="PANTHER" id="PTHR11102:SF160">
    <property type="entry name" value="ERAD-ASSOCIATED E3 UBIQUITIN-PROTEIN LIGASE COMPONENT HRD3"/>
    <property type="match status" value="1"/>
</dbReference>
<evidence type="ECO:0000313" key="4">
    <source>
        <dbReference type="Proteomes" id="UP000431080"/>
    </source>
</evidence>
<dbReference type="Proteomes" id="UP000431080">
    <property type="component" value="Unassembled WGS sequence"/>
</dbReference>
<evidence type="ECO:0000256" key="1">
    <source>
        <dbReference type="SAM" id="MobiDB-lite"/>
    </source>
</evidence>
<protein>
    <submittedName>
        <fullName evidence="3">Tetratricopeptide repeat protein</fullName>
    </submittedName>
</protein>
<keyword evidence="2" id="KW-0472">Membrane</keyword>
<dbReference type="InterPro" id="IPR050767">
    <property type="entry name" value="Sel1_AlgK"/>
</dbReference>
<organism evidence="3 4">
    <name type="scientific">Agromyces agglutinans</name>
    <dbReference type="NCBI Taxonomy" id="2662258"/>
    <lineage>
        <taxon>Bacteria</taxon>
        <taxon>Bacillati</taxon>
        <taxon>Actinomycetota</taxon>
        <taxon>Actinomycetes</taxon>
        <taxon>Micrococcales</taxon>
        <taxon>Microbacteriaceae</taxon>
        <taxon>Agromyces</taxon>
    </lineage>
</organism>
<keyword evidence="2" id="KW-0812">Transmembrane</keyword>
<feature type="transmembrane region" description="Helical" evidence="2">
    <location>
        <begin position="21"/>
        <end position="39"/>
    </location>
</feature>
<feature type="region of interest" description="Disordered" evidence="1">
    <location>
        <begin position="752"/>
        <end position="792"/>
    </location>
</feature>
<sequence length="792" mass="84553">MRSSRTGRDAVPSGIRVRISWSLWVLFGLALVAVVLGLFRSSPELAVAGAAVAVVALAVEKLILPITAARRAAERRLDELAVTARNRGLPTLRDLDPHEHLGVHLSIAKLPYQERGIEASIRRAVGDGQPVVVVGPPLEGASRTAVQALLDDDLLRRRRVVVPKTRDAVRELLESDSPFDIGGAIIFFSDLGMALKSGWLAPDVMDRLAKNGNPVVGTLNVKTLARLSLAEGEPAAALGEFRQLRIPKDDHARIAESIPDKEIARGVRRWGPGAYLVGSRQAASLLRSSRETHPYAYALMRAVVDWERTTIGIAIPVETAHRLAPAYAERLGLDVAGCDAELELQWAEQWRPNAKQRVFRLIQPEDGSAVTPFPLLEAAVRNENRTDIPAEVWAEIVEAAVDPMQVGPAAARALAAGREETALALYDRAAAAGSMRAEYNACITLWSMGRTDDAQARARAGAADAKPAAMAALALILRGTTADSGEASADRLAEAAGLEEAAAQARFPPAMHMHGLALVDRGDPDAGEIWLRRAVAEGAVEAMLTLAALLDERGKAEEAELLVSQAAESGWAPARYRLALTRARRGDLDEAEQLLRDAAHDGFIPATLGLAEMALAAGDEETAERGFREAARAGSPVGMFRLGKLLAFVPNPQAARVEEARDWFAKAAESSHSPSFTALGVLCERVGDRPGAEGNYREAIRLGDAEALNNLAGILWQRGDLEEAEAHFRAAIAKGVKMAQVNLGNMLRAQAGEPPDYSGAEAATDPNSAIFSPHTAEPLPSAEESPSPSSIA</sequence>
<dbReference type="PANTHER" id="PTHR11102">
    <property type="entry name" value="SEL-1-LIKE PROTEIN"/>
    <property type="match status" value="1"/>
</dbReference>
<dbReference type="EMBL" id="WJIF01000005">
    <property type="protein sequence ID" value="MRG60224.1"/>
    <property type="molecule type" value="Genomic_DNA"/>
</dbReference>
<reference evidence="3 4" key="1">
    <citation type="submission" date="2019-10" db="EMBL/GenBank/DDBJ databases">
        <authorList>
            <person name="Nie G."/>
            <person name="Ming H."/>
            <person name="Yi B."/>
        </authorList>
    </citation>
    <scope>NUCLEOTIDE SEQUENCE [LARGE SCALE GENOMIC DNA]</scope>
    <source>
        <strain evidence="3 4">CFH 90414</strain>
    </source>
</reference>
<gene>
    <name evidence="3" type="ORF">GE115_10140</name>
</gene>
<evidence type="ECO:0000256" key="2">
    <source>
        <dbReference type="SAM" id="Phobius"/>
    </source>
</evidence>
<dbReference type="Pfam" id="PF13181">
    <property type="entry name" value="TPR_8"/>
    <property type="match status" value="1"/>
</dbReference>
<dbReference type="InterPro" id="IPR019734">
    <property type="entry name" value="TPR_rpt"/>
</dbReference>
<name>A0A6I2F7I3_9MICO</name>
<dbReference type="InterPro" id="IPR011990">
    <property type="entry name" value="TPR-like_helical_dom_sf"/>
</dbReference>
<feature type="compositionally biased region" description="Low complexity" evidence="1">
    <location>
        <begin position="776"/>
        <end position="792"/>
    </location>
</feature>
<comment type="caution">
    <text evidence="3">The sequence shown here is derived from an EMBL/GenBank/DDBJ whole genome shotgun (WGS) entry which is preliminary data.</text>
</comment>
<dbReference type="SMART" id="SM00671">
    <property type="entry name" value="SEL1"/>
    <property type="match status" value="5"/>
</dbReference>
<dbReference type="SUPFAM" id="SSF81901">
    <property type="entry name" value="HCP-like"/>
    <property type="match status" value="2"/>
</dbReference>
<keyword evidence="4" id="KW-1185">Reference proteome</keyword>
<dbReference type="InterPro" id="IPR006597">
    <property type="entry name" value="Sel1-like"/>
</dbReference>